<keyword evidence="2" id="KW-1185">Reference proteome</keyword>
<evidence type="ECO:0000313" key="1">
    <source>
        <dbReference type="EMBL" id="WMV33666.1"/>
    </source>
</evidence>
<dbReference type="AlphaFoldDB" id="A0AAF0TV15"/>
<protein>
    <submittedName>
        <fullName evidence="1">Uncharacterized protein</fullName>
    </submittedName>
</protein>
<proteinExistence type="predicted"/>
<dbReference type="Proteomes" id="UP001234989">
    <property type="component" value="Chromosome 6"/>
</dbReference>
<organism evidence="1 2">
    <name type="scientific">Solanum verrucosum</name>
    <dbReference type="NCBI Taxonomy" id="315347"/>
    <lineage>
        <taxon>Eukaryota</taxon>
        <taxon>Viridiplantae</taxon>
        <taxon>Streptophyta</taxon>
        <taxon>Embryophyta</taxon>
        <taxon>Tracheophyta</taxon>
        <taxon>Spermatophyta</taxon>
        <taxon>Magnoliopsida</taxon>
        <taxon>eudicotyledons</taxon>
        <taxon>Gunneridae</taxon>
        <taxon>Pentapetalae</taxon>
        <taxon>asterids</taxon>
        <taxon>lamiids</taxon>
        <taxon>Solanales</taxon>
        <taxon>Solanaceae</taxon>
        <taxon>Solanoideae</taxon>
        <taxon>Solaneae</taxon>
        <taxon>Solanum</taxon>
    </lineage>
</organism>
<reference evidence="1" key="1">
    <citation type="submission" date="2023-08" db="EMBL/GenBank/DDBJ databases">
        <title>A de novo genome assembly of Solanum verrucosum Schlechtendal, a Mexican diploid species geographically isolated from the other diploid A-genome species in potato relatives.</title>
        <authorList>
            <person name="Hosaka K."/>
        </authorList>
    </citation>
    <scope>NUCLEOTIDE SEQUENCE</scope>
    <source>
        <tissue evidence="1">Young leaves</tissue>
    </source>
</reference>
<dbReference type="EMBL" id="CP133617">
    <property type="protein sequence ID" value="WMV33666.1"/>
    <property type="molecule type" value="Genomic_DNA"/>
</dbReference>
<accession>A0AAF0TV15</accession>
<gene>
    <name evidence="1" type="ORF">MTR67_027051</name>
</gene>
<sequence length="68" mass="7616">MKIYWSVNNPGRWFLGCEDSRVVVRAVDEAVEKAADRAVEKAIDEAVEKAADRAIQKVVDEAVERAIQ</sequence>
<evidence type="ECO:0000313" key="2">
    <source>
        <dbReference type="Proteomes" id="UP001234989"/>
    </source>
</evidence>
<name>A0AAF0TV15_SOLVR</name>